<evidence type="ECO:0000313" key="3">
    <source>
        <dbReference type="Proteomes" id="UP000198802"/>
    </source>
</evidence>
<feature type="transmembrane region" description="Helical" evidence="1">
    <location>
        <begin position="12"/>
        <end position="29"/>
    </location>
</feature>
<dbReference type="EMBL" id="FAOZ01000001">
    <property type="protein sequence ID" value="CUU53547.1"/>
    <property type="molecule type" value="Genomic_DNA"/>
</dbReference>
<reference evidence="3" key="1">
    <citation type="submission" date="2015-11" db="EMBL/GenBank/DDBJ databases">
        <authorList>
            <person name="Varghese N."/>
        </authorList>
    </citation>
    <scope>NUCLEOTIDE SEQUENCE [LARGE SCALE GENOMIC DNA]</scope>
    <source>
        <strain evidence="3">DSM 45899</strain>
    </source>
</reference>
<accession>A0A0S4QDC2</accession>
<evidence type="ECO:0000256" key="1">
    <source>
        <dbReference type="SAM" id="Phobius"/>
    </source>
</evidence>
<keyword evidence="1" id="KW-1133">Transmembrane helix</keyword>
<keyword evidence="3" id="KW-1185">Reference proteome</keyword>
<dbReference type="RefSeq" id="WP_091270311.1">
    <property type="nucleotide sequence ID" value="NZ_FAOZ01000001.1"/>
</dbReference>
<evidence type="ECO:0000313" key="2">
    <source>
        <dbReference type="EMBL" id="CUU53547.1"/>
    </source>
</evidence>
<name>A0A0S4QDC2_9ACTN</name>
<dbReference type="AlphaFoldDB" id="A0A0S4QDC2"/>
<dbReference type="Proteomes" id="UP000198802">
    <property type="component" value="Unassembled WGS sequence"/>
</dbReference>
<organism evidence="2 3">
    <name type="scientific">Parafrankia irregularis</name>
    <dbReference type="NCBI Taxonomy" id="795642"/>
    <lineage>
        <taxon>Bacteria</taxon>
        <taxon>Bacillati</taxon>
        <taxon>Actinomycetota</taxon>
        <taxon>Actinomycetes</taxon>
        <taxon>Frankiales</taxon>
        <taxon>Frankiaceae</taxon>
        <taxon>Parafrankia</taxon>
    </lineage>
</organism>
<proteinExistence type="predicted"/>
<sequence length="71" mass="8294">MDPQFEWDRLLVAVALLSIMFIIPMIIIIRDHRADRRRFGEAATSAPIRYTVDGHRYREGYPPPEPVRTQA</sequence>
<protein>
    <submittedName>
        <fullName evidence="2">Uncharacterized protein</fullName>
    </submittedName>
</protein>
<keyword evidence="1" id="KW-0812">Transmembrane</keyword>
<keyword evidence="1" id="KW-0472">Membrane</keyword>
<gene>
    <name evidence="2" type="ORF">Ga0074812_10145</name>
</gene>